<name>A0A1S3JWT8_LINAN</name>
<dbReference type="GO" id="GO:0070628">
    <property type="term" value="F:proteasome binding"/>
    <property type="evidence" value="ECO:0007669"/>
    <property type="project" value="TreeGrafter"/>
</dbReference>
<feature type="transmembrane region" description="Helical" evidence="4">
    <location>
        <begin position="12"/>
        <end position="30"/>
    </location>
</feature>
<organism evidence="5 6">
    <name type="scientific">Lingula anatina</name>
    <name type="common">Brachiopod</name>
    <name type="synonym">Lingula unguis</name>
    <dbReference type="NCBI Taxonomy" id="7574"/>
    <lineage>
        <taxon>Eukaryota</taxon>
        <taxon>Metazoa</taxon>
        <taxon>Spiralia</taxon>
        <taxon>Lophotrochozoa</taxon>
        <taxon>Brachiopoda</taxon>
        <taxon>Linguliformea</taxon>
        <taxon>Lingulata</taxon>
        <taxon>Lingulida</taxon>
        <taxon>Linguloidea</taxon>
        <taxon>Lingulidae</taxon>
        <taxon>Lingula</taxon>
    </lineage>
</organism>
<dbReference type="GO" id="GO:0000502">
    <property type="term" value="C:proteasome complex"/>
    <property type="evidence" value="ECO:0007669"/>
    <property type="project" value="UniProtKB-KW"/>
</dbReference>
<keyword evidence="4" id="KW-0472">Membrane</keyword>
<dbReference type="STRING" id="7574.A0A1S3JWT8"/>
<dbReference type="GO" id="GO:0005783">
    <property type="term" value="C:endoplasmic reticulum"/>
    <property type="evidence" value="ECO:0007669"/>
    <property type="project" value="InterPro"/>
</dbReference>
<dbReference type="InterPro" id="IPR016565">
    <property type="entry name" value="Proteasome_assmbl_chp_1"/>
</dbReference>
<keyword evidence="4" id="KW-0812">Transmembrane</keyword>
<evidence type="ECO:0000256" key="3">
    <source>
        <dbReference type="ARBA" id="ARBA00023186"/>
    </source>
</evidence>
<dbReference type="Proteomes" id="UP000085678">
    <property type="component" value="Unplaced"/>
</dbReference>
<dbReference type="OrthoDB" id="17536at2759"/>
<evidence type="ECO:0000256" key="4">
    <source>
        <dbReference type="SAM" id="Phobius"/>
    </source>
</evidence>
<keyword evidence="6" id="KW-0647">Proteasome</keyword>
<dbReference type="GO" id="GO:0080129">
    <property type="term" value="P:proteasome core complex assembly"/>
    <property type="evidence" value="ECO:0007669"/>
    <property type="project" value="TreeGrafter"/>
</dbReference>
<dbReference type="KEGG" id="lak:106176787"/>
<gene>
    <name evidence="6" type="primary">LOC106176787</name>
</gene>
<evidence type="ECO:0000256" key="1">
    <source>
        <dbReference type="ARBA" id="ARBA00005261"/>
    </source>
</evidence>
<keyword evidence="3" id="KW-0143">Chaperone</keyword>
<comment type="similarity">
    <text evidence="1">Belongs to the PSMG1 family.</text>
</comment>
<keyword evidence="5" id="KW-1185">Reference proteome</keyword>
<evidence type="ECO:0000313" key="6">
    <source>
        <dbReference type="RefSeq" id="XP_013414772.1"/>
    </source>
</evidence>
<dbReference type="GeneID" id="106176787"/>
<dbReference type="Pfam" id="PF16094">
    <property type="entry name" value="PAC1"/>
    <property type="match status" value="1"/>
</dbReference>
<sequence>MKETRKFIKIRCLVLPTIPCFVDIMATFFGEILPVTSRAVDEDDDEEENALETAISPAVLRWSPQVRSEIESSPNQCLHCSILIIAVGQAATGFTQCYVLSQQSEKIGAICTGLDDKDTSTLSQDAHSDKTCYIYRLVHKPEVVVVQCKTEVQAAQAFSWTQQLFSSININHTYIAVLTCGSVTDFKCDVMVSDLPAPFLRALKTSSFHGQPIAPYLEQPNTISGLPAQLLTHCQVERIAAVLYTCYTDSIHLDMNTMKTFRPVLQVTPLKNVIQIPVNADKLMAEFVDRNLRDNFLYT</sequence>
<protein>
    <recommendedName>
        <fullName evidence="2">Proteasome assembly chaperone 1</fullName>
    </recommendedName>
</protein>
<accession>A0A1S3JWT8</accession>
<proteinExistence type="inferred from homology"/>
<reference evidence="6" key="1">
    <citation type="submission" date="2025-08" db="UniProtKB">
        <authorList>
            <consortium name="RefSeq"/>
        </authorList>
    </citation>
    <scope>IDENTIFICATION</scope>
    <source>
        <tissue evidence="6">Gonads</tissue>
    </source>
</reference>
<dbReference type="InParanoid" id="A0A1S3JWT8"/>
<dbReference type="RefSeq" id="XP_013414772.1">
    <property type="nucleotide sequence ID" value="XM_013559318.2"/>
</dbReference>
<evidence type="ECO:0000256" key="2">
    <source>
        <dbReference type="ARBA" id="ARBA00019180"/>
    </source>
</evidence>
<evidence type="ECO:0000313" key="5">
    <source>
        <dbReference type="Proteomes" id="UP000085678"/>
    </source>
</evidence>
<dbReference type="PANTHER" id="PTHR15069">
    <property type="entry name" value="PROTEASOME ASSEMBLY CHAPERONE 1"/>
    <property type="match status" value="1"/>
</dbReference>
<dbReference type="AlphaFoldDB" id="A0A1S3JWT8"/>
<dbReference type="PANTHER" id="PTHR15069:SF1">
    <property type="entry name" value="PROTEASOME ASSEMBLY CHAPERONE 1"/>
    <property type="match status" value="1"/>
</dbReference>
<keyword evidence="4" id="KW-1133">Transmembrane helix</keyword>